<dbReference type="InterPro" id="IPR036049">
    <property type="entry name" value="Ribosomal_uL29_sf"/>
</dbReference>
<dbReference type="HAMAP" id="MF_00374">
    <property type="entry name" value="Ribosomal_uL29"/>
    <property type="match status" value="1"/>
</dbReference>
<dbReference type="GO" id="GO:0006412">
    <property type="term" value="P:translation"/>
    <property type="evidence" value="ECO:0007669"/>
    <property type="project" value="UniProtKB-UniRule"/>
</dbReference>
<dbReference type="EMBL" id="MHHZ01000019">
    <property type="protein sequence ID" value="OGY41372.1"/>
    <property type="molecule type" value="Genomic_DNA"/>
</dbReference>
<dbReference type="GO" id="GO:0005840">
    <property type="term" value="C:ribosome"/>
    <property type="evidence" value="ECO:0007669"/>
    <property type="project" value="UniProtKB-KW"/>
</dbReference>
<evidence type="ECO:0000313" key="7">
    <source>
        <dbReference type="Proteomes" id="UP000176498"/>
    </source>
</evidence>
<dbReference type="InterPro" id="IPR001854">
    <property type="entry name" value="Ribosomal_uL29"/>
</dbReference>
<dbReference type="Proteomes" id="UP000176498">
    <property type="component" value="Unassembled WGS sequence"/>
</dbReference>
<dbReference type="Pfam" id="PF00831">
    <property type="entry name" value="Ribosomal_L29"/>
    <property type="match status" value="1"/>
</dbReference>
<dbReference type="SUPFAM" id="SSF46561">
    <property type="entry name" value="Ribosomal protein L29 (L29p)"/>
    <property type="match status" value="1"/>
</dbReference>
<sequence length="67" mass="7963">MKAKEELKELKTKTVAELKKILAQNRDKVRDLKFKATQNQLKNVREIRVLKKKIAKVLTFIKQKENK</sequence>
<dbReference type="AlphaFoldDB" id="A0A1G1XN22"/>
<protein>
    <recommendedName>
        <fullName evidence="4 5">Large ribosomal subunit protein uL29</fullName>
    </recommendedName>
</protein>
<evidence type="ECO:0000256" key="2">
    <source>
        <dbReference type="ARBA" id="ARBA00022980"/>
    </source>
</evidence>
<dbReference type="GO" id="GO:0003735">
    <property type="term" value="F:structural constituent of ribosome"/>
    <property type="evidence" value="ECO:0007669"/>
    <property type="project" value="InterPro"/>
</dbReference>
<evidence type="ECO:0000256" key="5">
    <source>
        <dbReference type="HAMAP-Rule" id="MF_00374"/>
    </source>
</evidence>
<gene>
    <name evidence="5" type="primary">rpmC</name>
    <name evidence="6" type="ORF">A2Y82_00075</name>
</gene>
<reference evidence="6 7" key="1">
    <citation type="journal article" date="2016" name="Nat. Commun.">
        <title>Thousands of microbial genomes shed light on interconnected biogeochemical processes in an aquifer system.</title>
        <authorList>
            <person name="Anantharaman K."/>
            <person name="Brown C.T."/>
            <person name="Hug L.A."/>
            <person name="Sharon I."/>
            <person name="Castelle C.J."/>
            <person name="Probst A.J."/>
            <person name="Thomas B.C."/>
            <person name="Singh A."/>
            <person name="Wilkins M.J."/>
            <person name="Karaoz U."/>
            <person name="Brodie E.L."/>
            <person name="Williams K.H."/>
            <person name="Hubbard S.S."/>
            <person name="Banfield J.F."/>
        </authorList>
    </citation>
    <scope>NUCLEOTIDE SEQUENCE [LARGE SCALE GENOMIC DNA]</scope>
</reference>
<dbReference type="Gene3D" id="1.10.287.310">
    <property type="match status" value="1"/>
</dbReference>
<proteinExistence type="inferred from homology"/>
<accession>A0A1G1XN22</accession>
<dbReference type="NCBIfam" id="TIGR00012">
    <property type="entry name" value="L29"/>
    <property type="match status" value="1"/>
</dbReference>
<organism evidence="6 7">
    <name type="scientific">Candidatus Buchananbacteria bacterium RBG_13_36_9</name>
    <dbReference type="NCBI Taxonomy" id="1797530"/>
    <lineage>
        <taxon>Bacteria</taxon>
        <taxon>Candidatus Buchananiibacteriota</taxon>
    </lineage>
</organism>
<comment type="caution">
    <text evidence="6">The sequence shown here is derived from an EMBL/GenBank/DDBJ whole genome shotgun (WGS) entry which is preliminary data.</text>
</comment>
<dbReference type="GO" id="GO:1990904">
    <property type="term" value="C:ribonucleoprotein complex"/>
    <property type="evidence" value="ECO:0007669"/>
    <property type="project" value="UniProtKB-KW"/>
</dbReference>
<evidence type="ECO:0000313" key="6">
    <source>
        <dbReference type="EMBL" id="OGY41372.1"/>
    </source>
</evidence>
<comment type="similarity">
    <text evidence="1 5">Belongs to the universal ribosomal protein uL29 family.</text>
</comment>
<name>A0A1G1XN22_9BACT</name>
<keyword evidence="3 5" id="KW-0687">Ribonucleoprotein</keyword>
<evidence type="ECO:0000256" key="3">
    <source>
        <dbReference type="ARBA" id="ARBA00023274"/>
    </source>
</evidence>
<evidence type="ECO:0000256" key="4">
    <source>
        <dbReference type="ARBA" id="ARBA00035204"/>
    </source>
</evidence>
<evidence type="ECO:0000256" key="1">
    <source>
        <dbReference type="ARBA" id="ARBA00009254"/>
    </source>
</evidence>
<keyword evidence="2 5" id="KW-0689">Ribosomal protein</keyword>